<evidence type="ECO:0000313" key="2">
    <source>
        <dbReference type="EMBL" id="GBF95366.1"/>
    </source>
</evidence>
<name>A0A2V0P693_9CHLO</name>
<feature type="compositionally biased region" description="Low complexity" evidence="1">
    <location>
        <begin position="471"/>
        <end position="495"/>
    </location>
</feature>
<dbReference type="Proteomes" id="UP000247498">
    <property type="component" value="Unassembled WGS sequence"/>
</dbReference>
<proteinExistence type="predicted"/>
<gene>
    <name evidence="2" type="ORF">Rsub_07794</name>
</gene>
<comment type="caution">
    <text evidence="2">The sequence shown here is derived from an EMBL/GenBank/DDBJ whole genome shotgun (WGS) entry which is preliminary data.</text>
</comment>
<dbReference type="InParanoid" id="A0A2V0P693"/>
<feature type="compositionally biased region" description="Gly residues" evidence="1">
    <location>
        <begin position="393"/>
        <end position="467"/>
    </location>
</feature>
<reference evidence="2 3" key="1">
    <citation type="journal article" date="2018" name="Sci. Rep.">
        <title>Raphidocelis subcapitata (=Pseudokirchneriella subcapitata) provides an insight into genome evolution and environmental adaptations in the Sphaeropleales.</title>
        <authorList>
            <person name="Suzuki S."/>
            <person name="Yamaguchi H."/>
            <person name="Nakajima N."/>
            <person name="Kawachi M."/>
        </authorList>
    </citation>
    <scope>NUCLEOTIDE SEQUENCE [LARGE SCALE GENOMIC DNA]</scope>
    <source>
        <strain evidence="2 3">NIES-35</strain>
    </source>
</reference>
<keyword evidence="3" id="KW-1185">Reference proteome</keyword>
<evidence type="ECO:0000313" key="3">
    <source>
        <dbReference type="Proteomes" id="UP000247498"/>
    </source>
</evidence>
<feature type="region of interest" description="Disordered" evidence="1">
    <location>
        <begin position="391"/>
        <end position="497"/>
    </location>
</feature>
<evidence type="ECO:0000256" key="1">
    <source>
        <dbReference type="SAM" id="MobiDB-lite"/>
    </source>
</evidence>
<dbReference type="AlphaFoldDB" id="A0A2V0P693"/>
<organism evidence="2 3">
    <name type="scientific">Raphidocelis subcapitata</name>
    <dbReference type="NCBI Taxonomy" id="307507"/>
    <lineage>
        <taxon>Eukaryota</taxon>
        <taxon>Viridiplantae</taxon>
        <taxon>Chlorophyta</taxon>
        <taxon>core chlorophytes</taxon>
        <taxon>Chlorophyceae</taxon>
        <taxon>CS clade</taxon>
        <taxon>Sphaeropleales</taxon>
        <taxon>Selenastraceae</taxon>
        <taxon>Raphidocelis</taxon>
    </lineage>
</organism>
<sequence length="529" mass="53224">MPAQNRPLAMSDYVPYRPVDPFWQEINCEVEPPLGRHEPLRIYGDANGDVLLLHGSFDGIALMCVAAGCGDNAYLDVMPLVSPDEAANALRTHAWTSSKHSPTANGHLATGRAWERVPLDDRFAADLPQRARDAVHAIHARLCYLACSGAIPPPHGALIAASVVSNARLRFTPAVAAPSRRWCRALGGVRGCVQASTAHEDSTTTGGISQGGTARIVSNAGGSSADTAFLAVVGTDARAPKTTEQPCRALLVRPGEFFMTLYNSSCHHTHQIFTPWGQNSVRVVSTLNMRGGERELSGALAAAGHGGDSRKLFRAAGLDGAAASPFGQTVNGLMDYYEARGSFFTASPVGTGIGVQVPRLVPPSDRRSVLAGWETEPLFTTSGAQLLQRLVPTGGGISGNGSGGGNGATGSGGSSGGSGGGSGGGGGGSGGGGSSGGNGATGSGSGSGGSSGGNGATGSGSGSGRIGGKNPAGPSSAGAGSALPASDKMAAGAAAIDSEAEKDWLKEISVSEIEISSDEEPGIEEWPLG</sequence>
<dbReference type="EMBL" id="BDRX01000063">
    <property type="protein sequence ID" value="GBF95366.1"/>
    <property type="molecule type" value="Genomic_DNA"/>
</dbReference>
<accession>A0A2V0P693</accession>
<dbReference type="STRING" id="307507.A0A2V0P693"/>
<protein>
    <submittedName>
        <fullName evidence="2">Uncharacterized protein</fullName>
    </submittedName>
</protein>